<dbReference type="KEGG" id="tso:IZ6_12900"/>
<evidence type="ECO:0000256" key="1">
    <source>
        <dbReference type="ARBA" id="ARBA00023122"/>
    </source>
</evidence>
<dbReference type="Proteomes" id="UP000515317">
    <property type="component" value="Chromosome"/>
</dbReference>
<dbReference type="PROSITE" id="PS51371">
    <property type="entry name" value="CBS"/>
    <property type="match status" value="1"/>
</dbReference>
<dbReference type="SUPFAM" id="SSF54631">
    <property type="entry name" value="CBS-domain pair"/>
    <property type="match status" value="1"/>
</dbReference>
<dbReference type="Pfam" id="PF00571">
    <property type="entry name" value="CBS"/>
    <property type="match status" value="2"/>
</dbReference>
<protein>
    <submittedName>
        <fullName evidence="4">CBS domain-containing protein</fullName>
    </submittedName>
</protein>
<dbReference type="AlphaFoldDB" id="A0A6S6QS71"/>
<proteinExistence type="predicted"/>
<evidence type="ECO:0000256" key="2">
    <source>
        <dbReference type="PROSITE-ProRule" id="PRU00703"/>
    </source>
</evidence>
<evidence type="ECO:0000313" key="5">
    <source>
        <dbReference type="Proteomes" id="UP000515317"/>
    </source>
</evidence>
<evidence type="ECO:0000259" key="3">
    <source>
        <dbReference type="PROSITE" id="PS51371"/>
    </source>
</evidence>
<dbReference type="InterPro" id="IPR051257">
    <property type="entry name" value="Diverse_CBS-Domain"/>
</dbReference>
<sequence>MFVEQILPRAQKRLAKISSHAFLTEAAELMLTPETDILVVCKTGVMVGVITKTDIVAQVHRHRSGSGFQVPVDTIMTREVASCRLHDPLHDVWQVMKTRNFRRIPILDTADRPVGIVSMRDALQGLWNQAEIEDEFLRDYIAGVGYR</sequence>
<dbReference type="InterPro" id="IPR046342">
    <property type="entry name" value="CBS_dom_sf"/>
</dbReference>
<name>A0A6S6QS71_9HYPH</name>
<dbReference type="InterPro" id="IPR000644">
    <property type="entry name" value="CBS_dom"/>
</dbReference>
<keyword evidence="1 2" id="KW-0129">CBS domain</keyword>
<evidence type="ECO:0000313" key="4">
    <source>
        <dbReference type="EMBL" id="BCJ90555.1"/>
    </source>
</evidence>
<keyword evidence="5" id="KW-1185">Reference proteome</keyword>
<dbReference type="PANTHER" id="PTHR43080">
    <property type="entry name" value="CBS DOMAIN-CONTAINING PROTEIN CBSX3, MITOCHONDRIAL"/>
    <property type="match status" value="1"/>
</dbReference>
<dbReference type="PANTHER" id="PTHR43080:SF2">
    <property type="entry name" value="CBS DOMAIN-CONTAINING PROTEIN"/>
    <property type="match status" value="1"/>
</dbReference>
<dbReference type="EMBL" id="AP023361">
    <property type="protein sequence ID" value="BCJ90555.1"/>
    <property type="molecule type" value="Genomic_DNA"/>
</dbReference>
<organism evidence="4 5">
    <name type="scientific">Terrihabitans soli</name>
    <dbReference type="NCBI Taxonomy" id="708113"/>
    <lineage>
        <taxon>Bacteria</taxon>
        <taxon>Pseudomonadati</taxon>
        <taxon>Pseudomonadota</taxon>
        <taxon>Alphaproteobacteria</taxon>
        <taxon>Hyphomicrobiales</taxon>
        <taxon>Terrihabitans</taxon>
    </lineage>
</organism>
<reference evidence="4 5" key="1">
    <citation type="submission" date="2020-08" db="EMBL/GenBank/DDBJ databases">
        <title>Genome sequence of Rhizobiales bacterium strain IZ6.</title>
        <authorList>
            <person name="Nakai R."/>
            <person name="Naganuma T."/>
        </authorList>
    </citation>
    <scope>NUCLEOTIDE SEQUENCE [LARGE SCALE GENOMIC DNA]</scope>
    <source>
        <strain evidence="4 5">IZ6</strain>
    </source>
</reference>
<dbReference type="SMART" id="SM00116">
    <property type="entry name" value="CBS"/>
    <property type="match status" value="2"/>
</dbReference>
<dbReference type="RefSeq" id="WP_222877178.1">
    <property type="nucleotide sequence ID" value="NZ_AP023361.1"/>
</dbReference>
<feature type="domain" description="CBS" evidence="3">
    <location>
        <begin position="76"/>
        <end position="132"/>
    </location>
</feature>
<dbReference type="Gene3D" id="3.10.580.10">
    <property type="entry name" value="CBS-domain"/>
    <property type="match status" value="1"/>
</dbReference>
<accession>A0A6S6QS71</accession>
<dbReference type="CDD" id="cd02205">
    <property type="entry name" value="CBS_pair_SF"/>
    <property type="match status" value="1"/>
</dbReference>
<gene>
    <name evidence="4" type="ORF">IZ6_12900</name>
</gene>